<comment type="caution">
    <text evidence="1">The sequence shown here is derived from an EMBL/GenBank/DDBJ whole genome shotgun (WGS) entry which is preliminary data.</text>
</comment>
<evidence type="ECO:0000313" key="2">
    <source>
        <dbReference type="Proteomes" id="UP000807159"/>
    </source>
</evidence>
<dbReference type="AlphaFoldDB" id="A0A8T2XNI2"/>
<accession>A0A8T2XNI2</accession>
<sequence>MELVTNTLGTIVGHLEHIEEKSNNVDHRRDRVNQGGNVAIDAEEVGEHNKSDWPASGELVTAYKSCIRAQLEHKKGATESTVPWRKSAGNSSFNLDHGPSAGFWFPAEDHAALSLLQLLLSEGGCAHVRSVYEHLLRAF</sequence>
<reference evidence="1" key="1">
    <citation type="journal article" date="2021" name="J. Hered.">
        <title>Genome Assembly of Salicaceae Populus deltoides (Eastern Cottonwood) I-69 Based on Nanopore Sequencing and Hi-C Technologies.</title>
        <authorList>
            <person name="Bai S."/>
            <person name="Wu H."/>
            <person name="Zhang J."/>
            <person name="Pan Z."/>
            <person name="Zhao W."/>
            <person name="Li Z."/>
            <person name="Tong C."/>
        </authorList>
    </citation>
    <scope>NUCLEOTIDE SEQUENCE</scope>
    <source>
        <tissue evidence="1">Leaf</tissue>
    </source>
</reference>
<proteinExistence type="predicted"/>
<organism evidence="1 2">
    <name type="scientific">Populus deltoides</name>
    <name type="common">Eastern poplar</name>
    <name type="synonym">Eastern cottonwood</name>
    <dbReference type="NCBI Taxonomy" id="3696"/>
    <lineage>
        <taxon>Eukaryota</taxon>
        <taxon>Viridiplantae</taxon>
        <taxon>Streptophyta</taxon>
        <taxon>Embryophyta</taxon>
        <taxon>Tracheophyta</taxon>
        <taxon>Spermatophyta</taxon>
        <taxon>Magnoliopsida</taxon>
        <taxon>eudicotyledons</taxon>
        <taxon>Gunneridae</taxon>
        <taxon>Pentapetalae</taxon>
        <taxon>rosids</taxon>
        <taxon>fabids</taxon>
        <taxon>Malpighiales</taxon>
        <taxon>Salicaceae</taxon>
        <taxon>Saliceae</taxon>
        <taxon>Populus</taxon>
    </lineage>
</organism>
<dbReference type="EMBL" id="JACEGQ020000011">
    <property type="protein sequence ID" value="KAH8494382.1"/>
    <property type="molecule type" value="Genomic_DNA"/>
</dbReference>
<protein>
    <submittedName>
        <fullName evidence="1">Uncharacterized protein</fullName>
    </submittedName>
</protein>
<name>A0A8T2XNI2_POPDE</name>
<keyword evidence="2" id="KW-1185">Reference proteome</keyword>
<evidence type="ECO:0000313" key="1">
    <source>
        <dbReference type="EMBL" id="KAH8494382.1"/>
    </source>
</evidence>
<gene>
    <name evidence="1" type="ORF">H0E87_020957</name>
</gene>
<dbReference type="Proteomes" id="UP000807159">
    <property type="component" value="Chromosome 11"/>
</dbReference>